<dbReference type="InterPro" id="IPR036457">
    <property type="entry name" value="PPM-type-like_dom_sf"/>
</dbReference>
<protein>
    <submittedName>
        <fullName evidence="2">Protein phosphatase 2C domain-containing protein</fullName>
    </submittedName>
</protein>
<name>A0ABD4T8H0_9CYAN</name>
<evidence type="ECO:0000313" key="2">
    <source>
        <dbReference type="EMBL" id="MCM1984580.1"/>
    </source>
</evidence>
<sequence length="262" mass="28997">MSWNAVTYSSVGSRHLAQSLPCQDYSQFLVEGEVLYGAVSDGAGSAKYADIGAQLAVQTCLDQLKLEFSQLEPFDAGPDPAAVVEIFERVAAAILERLMAEAQHKNFALKELNCTLIGFIATPDWMAAMQVGDGFIVLQHSNSAVFELLFQPEKGEYINETLFITSPGALDQLRVSVQLGCPEFIAAATDGLEKVAIRYQDWLPHAPFFRPFKDCLQHFATGEEQQSYLQTFLESDRLNAKTDDDKTLLICLHRHPEALCES</sequence>
<dbReference type="RefSeq" id="WP_166276553.1">
    <property type="nucleotide sequence ID" value="NZ_JTHE03000100.1"/>
</dbReference>
<dbReference type="Proteomes" id="UP000031561">
    <property type="component" value="Unassembled WGS sequence"/>
</dbReference>
<feature type="domain" description="PPM-type phosphatase" evidence="1">
    <location>
        <begin position="11"/>
        <end position="233"/>
    </location>
</feature>
<reference evidence="2 3" key="1">
    <citation type="journal article" date="2015" name="Genome Announc.">
        <title>Draft Genome Sequence of Filamentous Marine Cyanobacterium Lyngbya confervoides Strain BDU141951.</title>
        <authorList>
            <person name="Chandrababunaidu M.M."/>
            <person name="Sen D."/>
            <person name="Tripathy S."/>
        </authorList>
    </citation>
    <scope>NUCLEOTIDE SEQUENCE [LARGE SCALE GENOMIC DNA]</scope>
    <source>
        <strain evidence="2 3">BDU141951</strain>
    </source>
</reference>
<comment type="caution">
    <text evidence="2">The sequence shown here is derived from an EMBL/GenBank/DDBJ whole genome shotgun (WGS) entry which is preliminary data.</text>
</comment>
<gene>
    <name evidence="2" type="ORF">QQ91_0017285</name>
</gene>
<dbReference type="Gene3D" id="3.60.40.10">
    <property type="entry name" value="PPM-type phosphatase domain"/>
    <property type="match status" value="1"/>
</dbReference>
<dbReference type="EMBL" id="JTHE03000100">
    <property type="protein sequence ID" value="MCM1984580.1"/>
    <property type="molecule type" value="Genomic_DNA"/>
</dbReference>
<evidence type="ECO:0000313" key="3">
    <source>
        <dbReference type="Proteomes" id="UP000031561"/>
    </source>
</evidence>
<keyword evidence="3" id="KW-1185">Reference proteome</keyword>
<proteinExistence type="predicted"/>
<organism evidence="2 3">
    <name type="scientific">Lyngbya confervoides BDU141951</name>
    <dbReference type="NCBI Taxonomy" id="1574623"/>
    <lineage>
        <taxon>Bacteria</taxon>
        <taxon>Bacillati</taxon>
        <taxon>Cyanobacteriota</taxon>
        <taxon>Cyanophyceae</taxon>
        <taxon>Oscillatoriophycideae</taxon>
        <taxon>Oscillatoriales</taxon>
        <taxon>Microcoleaceae</taxon>
        <taxon>Lyngbya</taxon>
    </lineage>
</organism>
<dbReference type="AlphaFoldDB" id="A0ABD4T8H0"/>
<dbReference type="SUPFAM" id="SSF81606">
    <property type="entry name" value="PP2C-like"/>
    <property type="match status" value="1"/>
</dbReference>
<evidence type="ECO:0000259" key="1">
    <source>
        <dbReference type="Pfam" id="PF13672"/>
    </source>
</evidence>
<dbReference type="InterPro" id="IPR001932">
    <property type="entry name" value="PPM-type_phosphatase-like_dom"/>
</dbReference>
<dbReference type="Pfam" id="PF13672">
    <property type="entry name" value="PP2C_2"/>
    <property type="match status" value="1"/>
</dbReference>
<accession>A0ABD4T8H0</accession>